<proteinExistence type="predicted"/>
<dbReference type="Pfam" id="PF13372">
    <property type="entry name" value="Alginate_exp"/>
    <property type="match status" value="1"/>
</dbReference>
<keyword evidence="4" id="KW-1185">Reference proteome</keyword>
<name>A0AA96GDF6_9BACT</name>
<dbReference type="EMBL" id="CP116967">
    <property type="protein sequence ID" value="WNM59571.1"/>
    <property type="molecule type" value="Genomic_DNA"/>
</dbReference>
<dbReference type="InterPro" id="IPR053728">
    <property type="entry name" value="Alginate_Permeability_Chnl"/>
</dbReference>
<feature type="chain" id="PRO_5041741134" evidence="1">
    <location>
        <begin position="28"/>
        <end position="498"/>
    </location>
</feature>
<organism evidence="3 4">
    <name type="scientific">Candidatus Nitrospira allomarina</name>
    <dbReference type="NCBI Taxonomy" id="3020900"/>
    <lineage>
        <taxon>Bacteria</taxon>
        <taxon>Pseudomonadati</taxon>
        <taxon>Nitrospirota</taxon>
        <taxon>Nitrospiria</taxon>
        <taxon>Nitrospirales</taxon>
        <taxon>Nitrospiraceae</taxon>
        <taxon>Nitrospira</taxon>
    </lineage>
</organism>
<accession>A0AA96GDF6</accession>
<gene>
    <name evidence="3" type="ORF">PP769_07385</name>
</gene>
<dbReference type="AlphaFoldDB" id="A0AA96GDF6"/>
<sequence>MRTFYRSFTRLTAAALIVAMSAAPGLAAKTTPATDKNTNVPAVPRAIPDLVPYGQFDPPKGVFDPSKLTISGDMRVRPEFRTNGSFGKNTNGTPFSSGQGDNAFFTQQLIRLGFNYDLSPDVVFFLQPQVSNNFGAMPNPQNVGGAGNPNSTSADLFLRQGFMLVRNFLMPNLTLKAGRQLMVWGNHRIFGHFDWNNVGFAFDGVTMRYNHATVPVELGWLRVAEGNCVQNAGGCSNGKASQGDGDILFLRLPMKFGSVAIEPAYIYEDGGSTTGAGSPAFGTGGQQSNQERSTVGGRVAFKQGMFDLTGEGYWQFGEIGPVGGASETRINALAGHLDGGVTLPVPMQPRIGAEINYATGSSNKDGGHTFSQLFPTNHIHFGYMDLMSWQNMLTYGGNLQLRPTPESHFEIAGHIMRLANKRDNWYTASQATFFSTPAGNKEKSLGGEIDVVYTLFFQNNKVGWQVGYGHFFTGDYLKKNGFGTADQNWGYTQLWINF</sequence>
<keyword evidence="1" id="KW-0732">Signal</keyword>
<feature type="domain" description="Alginate export" evidence="2">
    <location>
        <begin position="156"/>
        <end position="488"/>
    </location>
</feature>
<dbReference type="InterPro" id="IPR025388">
    <property type="entry name" value="Alginate_export_dom"/>
</dbReference>
<evidence type="ECO:0000313" key="4">
    <source>
        <dbReference type="Proteomes" id="UP001302719"/>
    </source>
</evidence>
<evidence type="ECO:0000259" key="2">
    <source>
        <dbReference type="Pfam" id="PF13372"/>
    </source>
</evidence>
<dbReference type="Proteomes" id="UP001302719">
    <property type="component" value="Chromosome"/>
</dbReference>
<evidence type="ECO:0000313" key="3">
    <source>
        <dbReference type="EMBL" id="WNM59571.1"/>
    </source>
</evidence>
<dbReference type="SUPFAM" id="SSF56935">
    <property type="entry name" value="Porins"/>
    <property type="match status" value="1"/>
</dbReference>
<dbReference type="KEGG" id="nall:PP769_07385"/>
<dbReference type="Gene3D" id="2.40.160.100">
    <property type="match status" value="1"/>
</dbReference>
<feature type="signal peptide" evidence="1">
    <location>
        <begin position="1"/>
        <end position="27"/>
    </location>
</feature>
<dbReference type="RefSeq" id="WP_312646346.1">
    <property type="nucleotide sequence ID" value="NZ_CP116967.1"/>
</dbReference>
<reference evidence="3 4" key="1">
    <citation type="submission" date="2023-01" db="EMBL/GenBank/DDBJ databases">
        <title>Cultivation and genomic characterization of new, ubiquitous marine nitrite-oxidizing bacteria from the Nitrospirales.</title>
        <authorList>
            <person name="Mueller A.J."/>
            <person name="Daebeler A."/>
            <person name="Herbold C.W."/>
            <person name="Kirkegaard R.H."/>
            <person name="Daims H."/>
        </authorList>
    </citation>
    <scope>NUCLEOTIDE SEQUENCE [LARGE SCALE GENOMIC DNA]</scope>
    <source>
        <strain evidence="3 4">VA</strain>
    </source>
</reference>
<evidence type="ECO:0000256" key="1">
    <source>
        <dbReference type="SAM" id="SignalP"/>
    </source>
</evidence>
<protein>
    <submittedName>
        <fullName evidence="3">Alginate export family protein</fullName>
    </submittedName>
</protein>